<feature type="transmembrane region" description="Helical" evidence="6">
    <location>
        <begin position="17"/>
        <end position="38"/>
    </location>
</feature>
<gene>
    <name evidence="8" type="ORF">EAG_13477</name>
</gene>
<feature type="domain" description="Amino acid transporter transmembrane" evidence="7">
    <location>
        <begin position="24"/>
        <end position="384"/>
    </location>
</feature>
<evidence type="ECO:0000259" key="7">
    <source>
        <dbReference type="Pfam" id="PF01490"/>
    </source>
</evidence>
<organism evidence="9">
    <name type="scientific">Camponotus floridanus</name>
    <name type="common">Florida carpenter ant</name>
    <dbReference type="NCBI Taxonomy" id="104421"/>
    <lineage>
        <taxon>Eukaryota</taxon>
        <taxon>Metazoa</taxon>
        <taxon>Ecdysozoa</taxon>
        <taxon>Arthropoda</taxon>
        <taxon>Hexapoda</taxon>
        <taxon>Insecta</taxon>
        <taxon>Pterygota</taxon>
        <taxon>Neoptera</taxon>
        <taxon>Endopterygota</taxon>
        <taxon>Hymenoptera</taxon>
        <taxon>Apocrita</taxon>
        <taxon>Aculeata</taxon>
        <taxon>Formicoidea</taxon>
        <taxon>Formicidae</taxon>
        <taxon>Formicinae</taxon>
        <taxon>Camponotus</taxon>
    </lineage>
</organism>
<dbReference type="InterPro" id="IPR013057">
    <property type="entry name" value="AA_transpt_TM"/>
</dbReference>
<dbReference type="EMBL" id="GL438389">
    <property type="protein sequence ID" value="EFN69027.1"/>
    <property type="molecule type" value="Genomic_DNA"/>
</dbReference>
<feature type="transmembrane region" description="Helical" evidence="6">
    <location>
        <begin position="243"/>
        <end position="266"/>
    </location>
</feature>
<name>E2AC09_CAMFO</name>
<dbReference type="InParanoid" id="E2AC09"/>
<evidence type="ECO:0000256" key="4">
    <source>
        <dbReference type="ARBA" id="ARBA00022989"/>
    </source>
</evidence>
<evidence type="ECO:0000256" key="6">
    <source>
        <dbReference type="SAM" id="Phobius"/>
    </source>
</evidence>
<keyword evidence="5 6" id="KW-0472">Membrane</keyword>
<feature type="transmembrane region" description="Helical" evidence="6">
    <location>
        <begin position="169"/>
        <end position="189"/>
    </location>
</feature>
<proteinExistence type="predicted"/>
<sequence length="556" mass="62294">MTRENIPLCYRDANSGLSLFFATLCIVDIFGVFPIIALPRSIVQCGLYGIPLVLIVFSLQIYTAILLGKSWIIASTLDPQISRKNRYPLAAVTELTMGPRARSIVTLLLDLTVFGCGIPNLLVASQNLHLFGFKISGQHFDLSFCYWLLIVGVLLCPLMWLGSPRDMKWVATCSSITVILTAILIWWSIITDDRTSSFAPVVTSPTWDKFISGYGMLAFQFDVHPTLMTIQVDMRQPRDIDRAIFFSFLTSASLFAVTVCLAIWKYGSNTTANILEVVPSGSVADIAVLLAALQLCFSSVIGYSALFQHLEDHWNVRRTFGWKRCVMRSAVVLLSVAVGESVSRFDIVMTLIGGSLTGSLVFVLPPLIYSRILILKDRSTQTLTSEEKIYLGSRKRLDNEEQCSTDSRAHSRSIYYGFLSATNNPRSYTYLYFDDLDDEMNSCSSECVDCYEHKGKKKDTIPMMTTHREDQPLLIDAAEPTTSRTTKSTNDLQQEIAETTPKKKKLWVLERVINYLGCFIVTIGIAITLSSTYVNIWNTIRYVRFTPPCIINATAN</sequence>
<keyword evidence="9" id="KW-1185">Reference proteome</keyword>
<feature type="transmembrane region" description="Helical" evidence="6">
    <location>
        <begin position="286"/>
        <end position="305"/>
    </location>
</feature>
<evidence type="ECO:0000313" key="8">
    <source>
        <dbReference type="EMBL" id="EFN69027.1"/>
    </source>
</evidence>
<evidence type="ECO:0000256" key="5">
    <source>
        <dbReference type="ARBA" id="ARBA00023136"/>
    </source>
</evidence>
<dbReference type="PANTHER" id="PTHR48017">
    <property type="entry name" value="OS05G0424000 PROTEIN-RELATED"/>
    <property type="match status" value="1"/>
</dbReference>
<feature type="transmembrane region" description="Helical" evidence="6">
    <location>
        <begin position="104"/>
        <end position="123"/>
    </location>
</feature>
<evidence type="ECO:0000256" key="1">
    <source>
        <dbReference type="ARBA" id="ARBA00004370"/>
    </source>
</evidence>
<evidence type="ECO:0000256" key="2">
    <source>
        <dbReference type="ARBA" id="ARBA00022448"/>
    </source>
</evidence>
<dbReference type="GO" id="GO:0016020">
    <property type="term" value="C:membrane"/>
    <property type="evidence" value="ECO:0007669"/>
    <property type="project" value="UniProtKB-SubCell"/>
</dbReference>
<dbReference type="Pfam" id="PF01490">
    <property type="entry name" value="Aa_trans"/>
    <property type="match status" value="1"/>
</dbReference>
<feature type="transmembrane region" description="Helical" evidence="6">
    <location>
        <begin position="512"/>
        <end position="534"/>
    </location>
</feature>
<protein>
    <submittedName>
        <fullName evidence="8">Proton-coupled amino acid transporter 3</fullName>
    </submittedName>
</protein>
<feature type="transmembrane region" description="Helical" evidence="6">
    <location>
        <begin position="325"/>
        <end position="342"/>
    </location>
</feature>
<dbReference type="Proteomes" id="UP000000311">
    <property type="component" value="Unassembled WGS sequence"/>
</dbReference>
<feature type="transmembrane region" description="Helical" evidence="6">
    <location>
        <begin position="348"/>
        <end position="369"/>
    </location>
</feature>
<evidence type="ECO:0000256" key="3">
    <source>
        <dbReference type="ARBA" id="ARBA00022692"/>
    </source>
</evidence>
<dbReference type="AlphaFoldDB" id="E2AC09"/>
<evidence type="ECO:0000313" key="9">
    <source>
        <dbReference type="Proteomes" id="UP000000311"/>
    </source>
</evidence>
<keyword evidence="4 6" id="KW-1133">Transmembrane helix</keyword>
<dbReference type="OrthoDB" id="28208at2759"/>
<reference evidence="8 9" key="1">
    <citation type="journal article" date="2010" name="Science">
        <title>Genomic comparison of the ants Camponotus floridanus and Harpegnathos saltator.</title>
        <authorList>
            <person name="Bonasio R."/>
            <person name="Zhang G."/>
            <person name="Ye C."/>
            <person name="Mutti N.S."/>
            <person name="Fang X."/>
            <person name="Qin N."/>
            <person name="Donahue G."/>
            <person name="Yang P."/>
            <person name="Li Q."/>
            <person name="Li C."/>
            <person name="Zhang P."/>
            <person name="Huang Z."/>
            <person name="Berger S.L."/>
            <person name="Reinberg D."/>
            <person name="Wang J."/>
            <person name="Liebig J."/>
        </authorList>
    </citation>
    <scope>NUCLEOTIDE SEQUENCE [LARGE SCALE GENOMIC DNA]</scope>
    <source>
        <strain evidence="9">C129</strain>
    </source>
</reference>
<accession>E2AC09</accession>
<dbReference type="STRING" id="104421.E2AC09"/>
<keyword evidence="3 6" id="KW-0812">Transmembrane</keyword>
<dbReference type="OMA" id="DMKRKSQ"/>
<keyword evidence="2" id="KW-0813">Transport</keyword>
<comment type="subcellular location">
    <subcellularLocation>
        <location evidence="1">Membrane</location>
    </subcellularLocation>
</comment>
<feature type="transmembrane region" description="Helical" evidence="6">
    <location>
        <begin position="45"/>
        <end position="67"/>
    </location>
</feature>
<feature type="transmembrane region" description="Helical" evidence="6">
    <location>
        <begin position="144"/>
        <end position="163"/>
    </location>
</feature>